<sequence length="40" mass="4952">MKTKIKRYHDYSQIDKEDHEVEDLTEQMEKEAEQIEKLNE</sequence>
<evidence type="ECO:0000313" key="2">
    <source>
        <dbReference type="EMBL" id="KKM15811.1"/>
    </source>
</evidence>
<proteinExistence type="predicted"/>
<accession>A0A0F9HKE1</accession>
<feature type="region of interest" description="Disordered" evidence="1">
    <location>
        <begin position="17"/>
        <end position="40"/>
    </location>
</feature>
<feature type="compositionally biased region" description="Basic and acidic residues" evidence="1">
    <location>
        <begin position="27"/>
        <end position="40"/>
    </location>
</feature>
<organism evidence="2">
    <name type="scientific">marine sediment metagenome</name>
    <dbReference type="NCBI Taxonomy" id="412755"/>
    <lineage>
        <taxon>unclassified sequences</taxon>
        <taxon>metagenomes</taxon>
        <taxon>ecological metagenomes</taxon>
    </lineage>
</organism>
<name>A0A0F9HKE1_9ZZZZ</name>
<evidence type="ECO:0000256" key="1">
    <source>
        <dbReference type="SAM" id="MobiDB-lite"/>
    </source>
</evidence>
<reference evidence="2" key="1">
    <citation type="journal article" date="2015" name="Nature">
        <title>Complex archaea that bridge the gap between prokaryotes and eukaryotes.</title>
        <authorList>
            <person name="Spang A."/>
            <person name="Saw J.H."/>
            <person name="Jorgensen S.L."/>
            <person name="Zaremba-Niedzwiedzka K."/>
            <person name="Martijn J."/>
            <person name="Lind A.E."/>
            <person name="van Eijk R."/>
            <person name="Schleper C."/>
            <person name="Guy L."/>
            <person name="Ettema T.J."/>
        </authorList>
    </citation>
    <scope>NUCLEOTIDE SEQUENCE</scope>
</reference>
<dbReference type="EMBL" id="LAZR01014819">
    <property type="protein sequence ID" value="KKM15811.1"/>
    <property type="molecule type" value="Genomic_DNA"/>
</dbReference>
<dbReference type="AlphaFoldDB" id="A0A0F9HKE1"/>
<protein>
    <submittedName>
        <fullName evidence="2">Uncharacterized protein</fullName>
    </submittedName>
</protein>
<comment type="caution">
    <text evidence="2">The sequence shown here is derived from an EMBL/GenBank/DDBJ whole genome shotgun (WGS) entry which is preliminary data.</text>
</comment>
<gene>
    <name evidence="2" type="ORF">LCGC14_1692290</name>
</gene>